<dbReference type="AlphaFoldDB" id="A0A4R6K9F4"/>
<evidence type="ECO:0000313" key="1">
    <source>
        <dbReference type="EMBL" id="TDO44609.1"/>
    </source>
</evidence>
<dbReference type="NCBIfam" id="NF046112">
    <property type="entry name" value="MSMEG_6209_Nter"/>
    <property type="match status" value="1"/>
</dbReference>
<dbReference type="RefSeq" id="WP_133803156.1">
    <property type="nucleotide sequence ID" value="NZ_SNWQ01000015.1"/>
</dbReference>
<evidence type="ECO:0000313" key="2">
    <source>
        <dbReference type="Proteomes" id="UP000295388"/>
    </source>
</evidence>
<sequence>MDRSEEDRAINEVVERLAQQFPQLPEEEIAGVVSESRPEFAAAPIRDFIPLFVERSAKHRIRTERLTSA</sequence>
<dbReference type="Proteomes" id="UP000295388">
    <property type="component" value="Unassembled WGS sequence"/>
</dbReference>
<comment type="caution">
    <text evidence="1">The sequence shown here is derived from an EMBL/GenBank/DDBJ whole genome shotgun (WGS) entry which is preliminary data.</text>
</comment>
<gene>
    <name evidence="1" type="ORF">EV643_115109</name>
</gene>
<proteinExistence type="predicted"/>
<name>A0A4R6K9F4_9ACTN</name>
<protein>
    <recommendedName>
        <fullName evidence="3">CUE domain-containing protein</fullName>
    </recommendedName>
</protein>
<reference evidence="1 2" key="1">
    <citation type="submission" date="2019-03" db="EMBL/GenBank/DDBJ databases">
        <title>Genomic Encyclopedia of Type Strains, Phase III (KMG-III): the genomes of soil and plant-associated and newly described type strains.</title>
        <authorList>
            <person name="Whitman W."/>
        </authorList>
    </citation>
    <scope>NUCLEOTIDE SEQUENCE [LARGE SCALE GENOMIC DNA]</scope>
    <source>
        <strain evidence="1 2">VKM Ac-2527</strain>
    </source>
</reference>
<accession>A0A4R6K9F4</accession>
<dbReference type="EMBL" id="SNWQ01000015">
    <property type="protein sequence ID" value="TDO44609.1"/>
    <property type="molecule type" value="Genomic_DNA"/>
</dbReference>
<dbReference type="Gene3D" id="1.10.8.1060">
    <property type="entry name" value="Corynebacterium glutamicum thioredoxin-dependent arsenate reductase, N-terminal domain"/>
    <property type="match status" value="1"/>
</dbReference>
<evidence type="ECO:0008006" key="3">
    <source>
        <dbReference type="Google" id="ProtNLM"/>
    </source>
</evidence>
<organism evidence="1 2">
    <name type="scientific">Kribbella caucasensis</name>
    <dbReference type="NCBI Taxonomy" id="2512215"/>
    <lineage>
        <taxon>Bacteria</taxon>
        <taxon>Bacillati</taxon>
        <taxon>Actinomycetota</taxon>
        <taxon>Actinomycetes</taxon>
        <taxon>Propionibacteriales</taxon>
        <taxon>Kribbellaceae</taxon>
        <taxon>Kribbella</taxon>
    </lineage>
</organism>
<keyword evidence="2" id="KW-1185">Reference proteome</keyword>
<dbReference type="OrthoDB" id="4277148at2"/>